<organism evidence="4 5">
    <name type="scientific">Chryseobacterium vrystaatense</name>
    <dbReference type="NCBI Taxonomy" id="307480"/>
    <lineage>
        <taxon>Bacteria</taxon>
        <taxon>Pseudomonadati</taxon>
        <taxon>Bacteroidota</taxon>
        <taxon>Flavobacteriia</taxon>
        <taxon>Flavobacteriales</taxon>
        <taxon>Weeksellaceae</taxon>
        <taxon>Chryseobacterium group</taxon>
        <taxon>Chryseobacterium</taxon>
    </lineage>
</organism>
<comment type="similarity">
    <text evidence="1">Belongs to the glycosyltransferase 2 family. WaaE/KdtX subfamily.</text>
</comment>
<dbReference type="Proteomes" id="UP000184108">
    <property type="component" value="Unassembled WGS sequence"/>
</dbReference>
<keyword evidence="2" id="KW-0812">Transmembrane</keyword>
<dbReference type="GO" id="GO:0016740">
    <property type="term" value="F:transferase activity"/>
    <property type="evidence" value="ECO:0007669"/>
    <property type="project" value="UniProtKB-KW"/>
</dbReference>
<feature type="domain" description="Glycosyltransferase 2-like" evidence="3">
    <location>
        <begin position="4"/>
        <end position="125"/>
    </location>
</feature>
<proteinExistence type="inferred from homology"/>
<name>A0A1M5LVD2_9FLAO</name>
<keyword evidence="4" id="KW-0808">Transferase</keyword>
<dbReference type="InterPro" id="IPR029044">
    <property type="entry name" value="Nucleotide-diphossugar_trans"/>
</dbReference>
<dbReference type="InterPro" id="IPR001173">
    <property type="entry name" value="Glyco_trans_2-like"/>
</dbReference>
<sequence length="252" mass="29387">MKLSVCYIVLNGERIIEKSIRSIDEIADEIIIVDSFSTDKTEEICTGFPKVKFIRKKFRGFGCQKNYTLSLASGEWILFLDSDEVPDETAIKAIKEILKSSNPPYNVYQIHFNNILLSKTIKYGGWGNVWRERFFRKDHGKYTDDLVHECFITEDRKGKLPGNINHYTYKSIAHHIEKINNYTQLMAEKKVSNGKSVTLFKIIFSPFYDFMKTYFFKLGFLDGVAGFYISITGAFYTFLKYIKINEILKFKK</sequence>
<evidence type="ECO:0000259" key="3">
    <source>
        <dbReference type="Pfam" id="PF00535"/>
    </source>
</evidence>
<evidence type="ECO:0000256" key="1">
    <source>
        <dbReference type="ARBA" id="ARBA00038494"/>
    </source>
</evidence>
<keyword evidence="2" id="KW-1133">Transmembrane helix</keyword>
<dbReference type="EMBL" id="FQVE01000007">
    <property type="protein sequence ID" value="SHG68956.1"/>
    <property type="molecule type" value="Genomic_DNA"/>
</dbReference>
<dbReference type="RefSeq" id="WP_073175473.1">
    <property type="nucleotide sequence ID" value="NZ_FQVE01000007.1"/>
</dbReference>
<dbReference type="Pfam" id="PF00535">
    <property type="entry name" value="Glycos_transf_2"/>
    <property type="match status" value="1"/>
</dbReference>
<gene>
    <name evidence="4" type="ORF">SAMN02787073_4661</name>
</gene>
<evidence type="ECO:0000313" key="5">
    <source>
        <dbReference type="Proteomes" id="UP000184108"/>
    </source>
</evidence>
<protein>
    <submittedName>
        <fullName evidence="4">Glycosyltransferase involved in cell wall bisynthesis</fullName>
    </submittedName>
</protein>
<feature type="transmembrane region" description="Helical" evidence="2">
    <location>
        <begin position="214"/>
        <end position="239"/>
    </location>
</feature>
<dbReference type="AlphaFoldDB" id="A0A1M5LVD2"/>
<dbReference type="PANTHER" id="PTHR43630:SF2">
    <property type="entry name" value="GLYCOSYLTRANSFERASE"/>
    <property type="match status" value="1"/>
</dbReference>
<evidence type="ECO:0000256" key="2">
    <source>
        <dbReference type="SAM" id="Phobius"/>
    </source>
</evidence>
<dbReference type="Gene3D" id="3.90.550.10">
    <property type="entry name" value="Spore Coat Polysaccharide Biosynthesis Protein SpsA, Chain A"/>
    <property type="match status" value="1"/>
</dbReference>
<keyword evidence="2" id="KW-0472">Membrane</keyword>
<dbReference type="SUPFAM" id="SSF53448">
    <property type="entry name" value="Nucleotide-diphospho-sugar transferases"/>
    <property type="match status" value="1"/>
</dbReference>
<dbReference type="PANTHER" id="PTHR43630">
    <property type="entry name" value="POLY-BETA-1,6-N-ACETYL-D-GLUCOSAMINE SYNTHASE"/>
    <property type="match status" value="1"/>
</dbReference>
<evidence type="ECO:0000313" key="4">
    <source>
        <dbReference type="EMBL" id="SHG68956.1"/>
    </source>
</evidence>
<reference evidence="5" key="1">
    <citation type="submission" date="2016-11" db="EMBL/GenBank/DDBJ databases">
        <authorList>
            <person name="Varghese N."/>
            <person name="Submissions S."/>
        </authorList>
    </citation>
    <scope>NUCLEOTIDE SEQUENCE [LARGE SCALE GENOMIC DNA]</scope>
    <source>
        <strain evidence="5">YR203</strain>
    </source>
</reference>
<accession>A0A1M5LVD2</accession>
<dbReference type="CDD" id="cd02511">
    <property type="entry name" value="Beta4Glucosyltransferase"/>
    <property type="match status" value="1"/>
</dbReference>